<dbReference type="InterPro" id="IPR009506">
    <property type="entry name" value="YjiS-like"/>
</dbReference>
<reference evidence="3" key="1">
    <citation type="submission" date="2016-10" db="EMBL/GenBank/DDBJ databases">
        <authorList>
            <person name="Varghese N."/>
            <person name="Submissions S."/>
        </authorList>
    </citation>
    <scope>NUCLEOTIDE SEQUENCE [LARGE SCALE GENOMIC DNA]</scope>
    <source>
        <strain evidence="3">CGMCC 1.9108</strain>
    </source>
</reference>
<dbReference type="RefSeq" id="WP_093026986.1">
    <property type="nucleotide sequence ID" value="NZ_FMZV01000001.1"/>
</dbReference>
<feature type="domain" description="YjiS-like" evidence="1">
    <location>
        <begin position="29"/>
        <end position="63"/>
    </location>
</feature>
<dbReference type="STRING" id="639004.SAMN04488239_101306"/>
<dbReference type="EMBL" id="FMZV01000001">
    <property type="protein sequence ID" value="SDC15403.1"/>
    <property type="molecule type" value="Genomic_DNA"/>
</dbReference>
<evidence type="ECO:0000313" key="2">
    <source>
        <dbReference type="EMBL" id="SDC15403.1"/>
    </source>
</evidence>
<name>A0A1G6J9U8_9RHOB</name>
<dbReference type="Pfam" id="PF06568">
    <property type="entry name" value="YjiS-like"/>
    <property type="match status" value="1"/>
</dbReference>
<protein>
    <recommendedName>
        <fullName evidence="1">YjiS-like domain-containing protein</fullName>
    </recommendedName>
</protein>
<sequence length="75" mass="8560">MTRAMPSPALMLLNASPRLPLIAALAVGFAATVTKWEQRRRTRLNLGRLDDRLLQNVGLTRSQMRHETARMFWQG</sequence>
<proteinExistence type="predicted"/>
<gene>
    <name evidence="2" type="ORF">SAMN04488239_101306</name>
</gene>
<evidence type="ECO:0000259" key="1">
    <source>
        <dbReference type="Pfam" id="PF06568"/>
    </source>
</evidence>
<organism evidence="2 3">
    <name type="scientific">Ruegeria marina</name>
    <dbReference type="NCBI Taxonomy" id="639004"/>
    <lineage>
        <taxon>Bacteria</taxon>
        <taxon>Pseudomonadati</taxon>
        <taxon>Pseudomonadota</taxon>
        <taxon>Alphaproteobacteria</taxon>
        <taxon>Rhodobacterales</taxon>
        <taxon>Roseobacteraceae</taxon>
        <taxon>Ruegeria</taxon>
    </lineage>
</organism>
<keyword evidence="3" id="KW-1185">Reference proteome</keyword>
<accession>A0A1G6J9U8</accession>
<dbReference type="AlphaFoldDB" id="A0A1G6J9U8"/>
<dbReference type="Proteomes" id="UP000199628">
    <property type="component" value="Unassembled WGS sequence"/>
</dbReference>
<evidence type="ECO:0000313" key="3">
    <source>
        <dbReference type="Proteomes" id="UP000199628"/>
    </source>
</evidence>
<dbReference type="OrthoDB" id="8005167at2"/>